<reference evidence="1" key="1">
    <citation type="submission" date="2018-10" db="EMBL/GenBank/DDBJ databases">
        <title>Population genomic analysis revealed the cold adaptation of white poplar.</title>
        <authorList>
            <person name="Liu Y.-J."/>
        </authorList>
    </citation>
    <scope>NUCLEOTIDE SEQUENCE [LARGE SCALE GENOMIC DNA]</scope>
    <source>
        <strain evidence="1">PAL-ZL1</strain>
    </source>
</reference>
<dbReference type="AlphaFoldDB" id="A0A4U5QYQ2"/>
<name>A0A4U5QYQ2_POPAL</name>
<organism evidence="1">
    <name type="scientific">Populus alba</name>
    <name type="common">White poplar</name>
    <dbReference type="NCBI Taxonomy" id="43335"/>
    <lineage>
        <taxon>Eukaryota</taxon>
        <taxon>Viridiplantae</taxon>
        <taxon>Streptophyta</taxon>
        <taxon>Embryophyta</taxon>
        <taxon>Tracheophyta</taxon>
        <taxon>Spermatophyta</taxon>
        <taxon>Magnoliopsida</taxon>
        <taxon>eudicotyledons</taxon>
        <taxon>Gunneridae</taxon>
        <taxon>Pentapetalae</taxon>
        <taxon>rosids</taxon>
        <taxon>fabids</taxon>
        <taxon>Malpighiales</taxon>
        <taxon>Salicaceae</taxon>
        <taxon>Saliceae</taxon>
        <taxon>Populus</taxon>
    </lineage>
</organism>
<sequence>MNYSCVVYQLQRCVLWNVHERQAVNSYCISIILLLWRNRLSSAKVMQLLMNVAAFGLELVHRKGDHDAIKCWTRFTVAATGLRTATKLLLFGVDLCCLVMWRNCQHGEAGRYCLSSRC</sequence>
<protein>
    <submittedName>
        <fullName evidence="1">Uncharacterized protein</fullName>
    </submittedName>
</protein>
<gene>
    <name evidence="1" type="ORF">D5086_0000024530</name>
</gene>
<evidence type="ECO:0000313" key="1">
    <source>
        <dbReference type="EMBL" id="TKS16318.1"/>
    </source>
</evidence>
<proteinExistence type="predicted"/>
<accession>A0A4U5QYQ2</accession>
<dbReference type="EMBL" id="RCHU01000064">
    <property type="protein sequence ID" value="TKS16318.1"/>
    <property type="molecule type" value="Genomic_DNA"/>
</dbReference>
<comment type="caution">
    <text evidence="1">The sequence shown here is derived from an EMBL/GenBank/DDBJ whole genome shotgun (WGS) entry which is preliminary data.</text>
</comment>